<feature type="transmembrane region" description="Helical" evidence="9">
    <location>
        <begin position="36"/>
        <end position="58"/>
    </location>
</feature>
<evidence type="ECO:0000256" key="8">
    <source>
        <dbReference type="RuleBase" id="RU369079"/>
    </source>
</evidence>
<feature type="domain" description="TRAP C4-dicarboxylate transport system permease DctM subunit" evidence="11">
    <location>
        <begin position="228"/>
        <end position="641"/>
    </location>
</feature>
<feature type="transmembrane region" description="Helical" evidence="9">
    <location>
        <begin position="108"/>
        <end position="131"/>
    </location>
</feature>
<proteinExistence type="predicted"/>
<evidence type="ECO:0000256" key="7">
    <source>
        <dbReference type="ARBA" id="ARBA00023136"/>
    </source>
</evidence>
<evidence type="ECO:0000256" key="6">
    <source>
        <dbReference type="ARBA" id="ARBA00022989"/>
    </source>
</evidence>
<sequence>METKELTPQGSRFAQSEGSHSVEALVRGLARRVASIAAASVLLIAFANVFDIILRNFFATSLYGLNEINALLVAIAVSTCLPYGLLTGSALVIHVLEKSVSTRLRHAMHLAAALLSMVFFALLAWRVWGVAATMERTGQTTIMTNIAKAPFFYGVAIAIGLAAVIQVFAVLRCAQVSLKRGGARGLLAGLLVFALIGWALGALLGVFPSAAFRIFAPDNSLLLALVVFIGMWVLVLLTVPIGVAMGIAGLVGTATLLRPGVALNVLGSETTAFITQDALSVLPLFLLMGAFATVAGIGSDLYRLAYALLGHIRGGLAHASILACAAFGTLTGSSVATQMSIGKIALGEMRERNYSVELSAGSIAAGGTLGQLIPPSSALILYAVMTEQSVGQLFMGAILPGVLATLMYMSAVAVWLFFFPNHAQRGPKAPLTELVAAAKGAWSVLLLLGVVLGGIYFGFFTELEAGSVGAAGAFAIAVARGKINATSFWSTLADTTKTLAMMYSLIFGVTMLSFFFGVSNVPGAFVDFVNSLGLSPLGVVIALVVCYLVLGTAMDAFAMMVITIPIFVPLIVSLGYDPIWWGLMTIICMEAGMISPPFGLNIFVISALDKSIPISKVYKGCWPFFTSSVVKIIILIAFPAIVTWLPSTM</sequence>
<feature type="transmembrane region" description="Helical" evidence="9">
    <location>
        <begin position="528"/>
        <end position="550"/>
    </location>
</feature>
<evidence type="ECO:0000313" key="13">
    <source>
        <dbReference type="Proteomes" id="UP000193862"/>
    </source>
</evidence>
<dbReference type="AlphaFoldDB" id="A0A1Y5RXX0"/>
<dbReference type="EMBL" id="FWFS01000002">
    <property type="protein sequence ID" value="SLN28117.1"/>
    <property type="molecule type" value="Genomic_DNA"/>
</dbReference>
<feature type="transmembrane region" description="Helical" evidence="9">
    <location>
        <begin position="620"/>
        <end position="645"/>
    </location>
</feature>
<dbReference type="OrthoDB" id="9783448at2"/>
<feature type="transmembrane region" description="Helical" evidence="9">
    <location>
        <begin position="582"/>
        <end position="608"/>
    </location>
</feature>
<evidence type="ECO:0000256" key="2">
    <source>
        <dbReference type="ARBA" id="ARBA00022448"/>
    </source>
</evidence>
<dbReference type="PANTHER" id="PTHR33362:SF5">
    <property type="entry name" value="C4-DICARBOXYLATE TRAP TRANSPORTER LARGE PERMEASE PROTEIN DCTM"/>
    <property type="match status" value="1"/>
</dbReference>
<feature type="transmembrane region" description="Helical" evidence="9">
    <location>
        <begin position="70"/>
        <end position="96"/>
    </location>
</feature>
<dbReference type="RefSeq" id="WP_085835613.1">
    <property type="nucleotide sequence ID" value="NZ_FWFS01000002.1"/>
</dbReference>
<protein>
    <submittedName>
        <fullName evidence="12">Sialic acid TRAP transporter permease protein SiaT</fullName>
    </submittedName>
</protein>
<evidence type="ECO:0000256" key="4">
    <source>
        <dbReference type="ARBA" id="ARBA00022519"/>
    </source>
</evidence>
<dbReference type="Pfam" id="PF04290">
    <property type="entry name" value="DctQ"/>
    <property type="match status" value="1"/>
</dbReference>
<comment type="function">
    <text evidence="8">Part of the tripartite ATP-independent periplasmic (TRAP) transport system.</text>
</comment>
<feature type="transmembrane region" description="Helical" evidence="9">
    <location>
        <begin position="186"/>
        <end position="212"/>
    </location>
</feature>
<evidence type="ECO:0000256" key="1">
    <source>
        <dbReference type="ARBA" id="ARBA00004429"/>
    </source>
</evidence>
<feature type="transmembrane region" description="Helical" evidence="9">
    <location>
        <begin position="397"/>
        <end position="419"/>
    </location>
</feature>
<evidence type="ECO:0000259" key="11">
    <source>
        <dbReference type="Pfam" id="PF06808"/>
    </source>
</evidence>
<dbReference type="Proteomes" id="UP000193862">
    <property type="component" value="Unassembled WGS sequence"/>
</dbReference>
<feature type="transmembrane region" description="Helical" evidence="9">
    <location>
        <begin position="358"/>
        <end position="385"/>
    </location>
</feature>
<keyword evidence="7 9" id="KW-0472">Membrane</keyword>
<feature type="transmembrane region" description="Helical" evidence="9">
    <location>
        <begin position="278"/>
        <end position="297"/>
    </location>
</feature>
<feature type="transmembrane region" description="Helical" evidence="9">
    <location>
        <begin position="440"/>
        <end position="459"/>
    </location>
</feature>
<dbReference type="Pfam" id="PF06808">
    <property type="entry name" value="DctM"/>
    <property type="match status" value="1"/>
</dbReference>
<reference evidence="12 13" key="1">
    <citation type="submission" date="2017-03" db="EMBL/GenBank/DDBJ databases">
        <authorList>
            <person name="Afonso C.L."/>
            <person name="Miller P.J."/>
            <person name="Scott M.A."/>
            <person name="Spackman E."/>
            <person name="Goraichik I."/>
            <person name="Dimitrov K.M."/>
            <person name="Suarez D.L."/>
            <person name="Swayne D.E."/>
        </authorList>
    </citation>
    <scope>NUCLEOTIDE SEQUENCE [LARGE SCALE GENOMIC DNA]</scope>
    <source>
        <strain evidence="12 13">CECT 8620</strain>
    </source>
</reference>
<name>A0A1Y5RXX0_9RHOB</name>
<dbReference type="NCBIfam" id="TIGR00786">
    <property type="entry name" value="dctM"/>
    <property type="match status" value="1"/>
</dbReference>
<evidence type="ECO:0000259" key="10">
    <source>
        <dbReference type="Pfam" id="PF04290"/>
    </source>
</evidence>
<dbReference type="GO" id="GO:0005886">
    <property type="term" value="C:plasma membrane"/>
    <property type="evidence" value="ECO:0007669"/>
    <property type="project" value="UniProtKB-SubCell"/>
</dbReference>
<accession>A0A1Y5RXX0</accession>
<dbReference type="GO" id="GO:0022857">
    <property type="term" value="F:transmembrane transporter activity"/>
    <property type="evidence" value="ECO:0007669"/>
    <property type="project" value="UniProtKB-UniRule"/>
</dbReference>
<feature type="transmembrane region" description="Helical" evidence="9">
    <location>
        <begin position="495"/>
        <end position="516"/>
    </location>
</feature>
<keyword evidence="5 9" id="KW-0812">Transmembrane</keyword>
<evidence type="ECO:0000256" key="5">
    <source>
        <dbReference type="ARBA" id="ARBA00022692"/>
    </source>
</evidence>
<organism evidence="12 13">
    <name type="scientific">Aquimixticola soesokkakensis</name>
    <dbReference type="NCBI Taxonomy" id="1519096"/>
    <lineage>
        <taxon>Bacteria</taxon>
        <taxon>Pseudomonadati</taxon>
        <taxon>Pseudomonadota</taxon>
        <taxon>Alphaproteobacteria</taxon>
        <taxon>Rhodobacterales</taxon>
        <taxon>Paracoccaceae</taxon>
        <taxon>Aquimixticola</taxon>
    </lineage>
</organism>
<keyword evidence="13" id="KW-1185">Reference proteome</keyword>
<dbReference type="PANTHER" id="PTHR33362">
    <property type="entry name" value="SIALIC ACID TRAP TRANSPORTER PERMEASE PROTEIN SIAT-RELATED"/>
    <property type="match status" value="1"/>
</dbReference>
<keyword evidence="6 9" id="KW-1133">Transmembrane helix</keyword>
<keyword evidence="4 8" id="KW-0997">Cell inner membrane</keyword>
<evidence type="ECO:0000256" key="9">
    <source>
        <dbReference type="SAM" id="Phobius"/>
    </source>
</evidence>
<keyword evidence="3" id="KW-1003">Cell membrane</keyword>
<feature type="transmembrane region" description="Helical" evidence="9">
    <location>
        <begin position="317"/>
        <end position="337"/>
    </location>
</feature>
<feature type="domain" description="Tripartite ATP-independent periplasmic transporters DctQ component" evidence="10">
    <location>
        <begin position="49"/>
        <end position="174"/>
    </location>
</feature>
<feature type="transmembrane region" description="Helical" evidence="9">
    <location>
        <begin position="224"/>
        <end position="257"/>
    </location>
</feature>
<evidence type="ECO:0000313" key="12">
    <source>
        <dbReference type="EMBL" id="SLN28117.1"/>
    </source>
</evidence>
<dbReference type="InterPro" id="IPR004681">
    <property type="entry name" value="TRAP_DctM"/>
</dbReference>
<dbReference type="InterPro" id="IPR055348">
    <property type="entry name" value="DctQ"/>
</dbReference>
<comment type="subcellular location">
    <subcellularLocation>
        <location evidence="1 8">Cell inner membrane</location>
        <topology evidence="1 8">Multi-pass membrane protein</topology>
    </subcellularLocation>
</comment>
<gene>
    <name evidence="12" type="primary">siaT_7</name>
    <name evidence="12" type="ORF">AQS8620_00879</name>
</gene>
<keyword evidence="2 8" id="KW-0813">Transport</keyword>
<feature type="transmembrane region" description="Helical" evidence="9">
    <location>
        <begin position="465"/>
        <end position="483"/>
    </location>
</feature>
<evidence type="ECO:0000256" key="3">
    <source>
        <dbReference type="ARBA" id="ARBA00022475"/>
    </source>
</evidence>
<dbReference type="InterPro" id="IPR010656">
    <property type="entry name" value="DctM"/>
</dbReference>
<feature type="transmembrane region" description="Helical" evidence="9">
    <location>
        <begin position="557"/>
        <end position="576"/>
    </location>
</feature>
<feature type="transmembrane region" description="Helical" evidence="9">
    <location>
        <begin position="151"/>
        <end position="174"/>
    </location>
</feature>